<evidence type="ECO:0000313" key="12">
    <source>
        <dbReference type="Proteomes" id="UP000662931"/>
    </source>
</evidence>
<evidence type="ECO:0000256" key="6">
    <source>
        <dbReference type="ARBA" id="ARBA00044122"/>
    </source>
</evidence>
<evidence type="ECO:0000313" key="11">
    <source>
        <dbReference type="EMBL" id="QPG74951.1"/>
    </source>
</evidence>
<dbReference type="OrthoDB" id="269919at2759"/>
<dbReference type="FunFam" id="3.40.50.10470:FF:000008">
    <property type="entry name" value="Translation initiation factor 2B, beta subunit"/>
    <property type="match status" value="1"/>
</dbReference>
<comment type="similarity">
    <text evidence="2 9">Belongs to the eIF-2B alpha/beta/delta subunits family.</text>
</comment>
<sequence>MVHVYLETIEGVNNVHLNVDDSLSTRVLVELLREHLPDKVADRSIIALVGGIPVTHYQTLRELLDSGGNSGSPFVALQLRIPICKGEGKLQGRADEFIALIRRIGQRIVKAQPREFTAGNILRRVLAIVREEISDSTASASANSAPVNTAMFRLLVAPLDKEEEEQRKKERSAIDAENDGNSHKDVLRSVVIQGIRELIDEIDSVHENIAQMTVDLIHDNEVLLTPTPGSETVLNFLLKASLKRKFTVLITENYPNDIELCHRFAKKLAEAEIETVIIPDSTVFAVMSRVGKVLIGARAVFANGGCVTAAGVATACECAKEHRTPVFTVAGLYKFSPSYPFDRNSLIEVGNSGKVLPYADSDLVGKCEVTTPIFDYVPPEYIDIYITNIGGFSPNFVYRIVLDNYRTEDVEFS</sequence>
<dbReference type="GO" id="GO:0005851">
    <property type="term" value="C:eukaryotic translation initiation factor 2B complex"/>
    <property type="evidence" value="ECO:0007669"/>
    <property type="project" value="TreeGrafter"/>
</dbReference>
<evidence type="ECO:0000256" key="2">
    <source>
        <dbReference type="ARBA" id="ARBA00007251"/>
    </source>
</evidence>
<accession>A0A875RZI9</accession>
<evidence type="ECO:0000256" key="1">
    <source>
        <dbReference type="ARBA" id="ARBA00004514"/>
    </source>
</evidence>
<feature type="coiled-coil region" evidence="10">
    <location>
        <begin position="159"/>
        <end position="215"/>
    </location>
</feature>
<organism evidence="11 12">
    <name type="scientific">Eeniella nana</name>
    <name type="common">Yeast</name>
    <name type="synonym">Brettanomyces nanus</name>
    <dbReference type="NCBI Taxonomy" id="13502"/>
    <lineage>
        <taxon>Eukaryota</taxon>
        <taxon>Fungi</taxon>
        <taxon>Dikarya</taxon>
        <taxon>Ascomycota</taxon>
        <taxon>Saccharomycotina</taxon>
        <taxon>Pichiomycetes</taxon>
        <taxon>Pichiales</taxon>
        <taxon>Pichiaceae</taxon>
        <taxon>Brettanomyces</taxon>
    </lineage>
</organism>
<dbReference type="Pfam" id="PF01008">
    <property type="entry name" value="IF-2B"/>
    <property type="match status" value="1"/>
</dbReference>
<comment type="subcellular location">
    <subcellularLocation>
        <location evidence="1">Cytoplasm</location>
        <location evidence="1">Cytosol</location>
    </subcellularLocation>
</comment>
<dbReference type="KEGG" id="bnn:FOA43_002290"/>
<proteinExistence type="inferred from homology"/>
<keyword evidence="5" id="KW-0648">Protein biosynthesis</keyword>
<dbReference type="SUPFAM" id="SSF100950">
    <property type="entry name" value="NagB/RpiA/CoA transferase-like"/>
    <property type="match status" value="1"/>
</dbReference>
<dbReference type="PANTHER" id="PTHR45859:SF1">
    <property type="entry name" value="TRANSLATION INITIATION FACTOR EIF-2B SUBUNIT BETA"/>
    <property type="match status" value="1"/>
</dbReference>
<dbReference type="PANTHER" id="PTHR45859">
    <property type="entry name" value="TRANSLATION INITIATION FACTOR EIF-2B SUBUNIT BETA"/>
    <property type="match status" value="1"/>
</dbReference>
<evidence type="ECO:0000256" key="5">
    <source>
        <dbReference type="ARBA" id="ARBA00022917"/>
    </source>
</evidence>
<dbReference type="Proteomes" id="UP000662931">
    <property type="component" value="Chromosome 2"/>
</dbReference>
<dbReference type="GO" id="GO:0005085">
    <property type="term" value="F:guanyl-nucleotide exchange factor activity"/>
    <property type="evidence" value="ECO:0007669"/>
    <property type="project" value="TreeGrafter"/>
</dbReference>
<dbReference type="RefSeq" id="XP_038778516.1">
    <property type="nucleotide sequence ID" value="XM_038922588.1"/>
</dbReference>
<dbReference type="GeneID" id="62195691"/>
<dbReference type="InterPro" id="IPR000649">
    <property type="entry name" value="IF-2B-related"/>
</dbReference>
<dbReference type="InterPro" id="IPR042529">
    <property type="entry name" value="IF_2B-like_C"/>
</dbReference>
<gene>
    <name evidence="11" type="ORF">FOA43_002290</name>
</gene>
<dbReference type="Gene3D" id="3.40.50.10470">
    <property type="entry name" value="Translation initiation factor eif-2b, domain 2"/>
    <property type="match status" value="1"/>
</dbReference>
<keyword evidence="4" id="KW-0396">Initiation factor</keyword>
<keyword evidence="10" id="KW-0175">Coiled coil</keyword>
<evidence type="ECO:0000256" key="3">
    <source>
        <dbReference type="ARBA" id="ARBA00022490"/>
    </source>
</evidence>
<dbReference type="GO" id="GO:0005829">
    <property type="term" value="C:cytosol"/>
    <property type="evidence" value="ECO:0007669"/>
    <property type="project" value="UniProtKB-SubCell"/>
</dbReference>
<keyword evidence="12" id="KW-1185">Reference proteome</keyword>
<dbReference type="InterPro" id="IPR037171">
    <property type="entry name" value="NagB/RpiA_transferase-like"/>
</dbReference>
<evidence type="ECO:0000256" key="10">
    <source>
        <dbReference type="SAM" id="Coils"/>
    </source>
</evidence>
<evidence type="ECO:0000256" key="7">
    <source>
        <dbReference type="ARBA" id="ARBA00044228"/>
    </source>
</evidence>
<keyword evidence="3" id="KW-0963">Cytoplasm</keyword>
<name>A0A875RZI9_EENNA</name>
<protein>
    <recommendedName>
        <fullName evidence="6">Translation initiation factor eIF2B subunit beta</fullName>
    </recommendedName>
    <alternativeName>
        <fullName evidence="7">eIF2B GDP-GTP exchange factor subunit beta</fullName>
    </alternativeName>
</protein>
<dbReference type="EMBL" id="CP064813">
    <property type="protein sequence ID" value="QPG74951.1"/>
    <property type="molecule type" value="Genomic_DNA"/>
</dbReference>
<evidence type="ECO:0000256" key="8">
    <source>
        <dbReference type="ARBA" id="ARBA00046432"/>
    </source>
</evidence>
<reference evidence="11" key="1">
    <citation type="submission" date="2020-10" db="EMBL/GenBank/DDBJ databases">
        <authorList>
            <person name="Roach M.J.R."/>
        </authorList>
    </citation>
    <scope>NUCLEOTIDE SEQUENCE</scope>
    <source>
        <strain evidence="11">CBS 1945</strain>
    </source>
</reference>
<comment type="subunit">
    <text evidence="8">Component of the translation initiation factor 2B (eIF2B) complex which is a heterodecamer of two sets of five different subunits: alpha, beta, gamma, delta and epsilon. Subunits alpha, beta and delta comprise a regulatory subcomplex and subunits epsilon and gamma comprise a catalytic subcomplex. Within the complex, the hexameric regulatory complex resides at the center, with the two heterodimeric catalytic subcomplexes bound on opposite sides.</text>
</comment>
<dbReference type="GO" id="GO:0003743">
    <property type="term" value="F:translation initiation factor activity"/>
    <property type="evidence" value="ECO:0007669"/>
    <property type="project" value="UniProtKB-KW"/>
</dbReference>
<evidence type="ECO:0000256" key="4">
    <source>
        <dbReference type="ARBA" id="ARBA00022540"/>
    </source>
</evidence>
<dbReference type="AlphaFoldDB" id="A0A875RZI9"/>
<dbReference type="InterPro" id="IPR051855">
    <property type="entry name" value="eIF2B_beta_subunit"/>
</dbReference>
<evidence type="ECO:0000256" key="9">
    <source>
        <dbReference type="RuleBase" id="RU003814"/>
    </source>
</evidence>